<organism evidence="1 2">
    <name type="scientific">Fermentimicrarchaeum limneticum</name>
    <dbReference type="NCBI Taxonomy" id="2795018"/>
    <lineage>
        <taxon>Archaea</taxon>
        <taxon>Candidatus Micrarchaeota</taxon>
        <taxon>Candidatus Fermentimicrarchaeales</taxon>
        <taxon>Candidatus Fermentimicrarchaeaceae</taxon>
        <taxon>Candidatus Fermentimicrarchaeum</taxon>
    </lineage>
</organism>
<dbReference type="EMBL" id="CP058998">
    <property type="protein sequence ID" value="QLJ52197.1"/>
    <property type="molecule type" value="Genomic_DNA"/>
</dbReference>
<proteinExistence type="predicted"/>
<dbReference type="KEGG" id="flt:Sv326_0022"/>
<gene>
    <name evidence="1" type="ORF">Sv326_0022</name>
</gene>
<accession>A0A7D6B9G1</accession>
<sequence>MICERCSKETHAVEQCEYCNKKVCVQCEKSAKKLSRTKRIVICKDCWSDMKKRKVFKAA</sequence>
<reference evidence="2" key="1">
    <citation type="submission" date="2020-07" db="EMBL/GenBank/DDBJ databases">
        <title>Metabolic diversity and evolutionary history of the archaeal phylum ###Micrarchaeota### uncovered from a freshwater lake metagenome.</title>
        <authorList>
            <person name="Kadnikov V.V."/>
            <person name="Savvichev A.S."/>
            <person name="Mardanov A.V."/>
            <person name="Beletsky A.V."/>
            <person name="Chupakov A.V."/>
            <person name="Kokryatskaya N.M."/>
            <person name="Pimenov N.V."/>
            <person name="Ravin N.V."/>
        </authorList>
    </citation>
    <scope>NUCLEOTIDE SEQUENCE [LARGE SCALE GENOMIC DNA]</scope>
</reference>
<name>A0A7D6B9G1_FERL1</name>
<evidence type="ECO:0000313" key="1">
    <source>
        <dbReference type="EMBL" id="QLJ52197.1"/>
    </source>
</evidence>
<evidence type="ECO:0000313" key="2">
    <source>
        <dbReference type="Proteomes" id="UP000510821"/>
    </source>
</evidence>
<protein>
    <submittedName>
        <fullName evidence="1">Uncharacterized protein</fullName>
    </submittedName>
</protein>
<dbReference type="AlphaFoldDB" id="A0A7D6B9G1"/>
<dbReference type="Proteomes" id="UP000510821">
    <property type="component" value="Chromosome"/>
</dbReference>